<protein>
    <submittedName>
        <fullName evidence="1">Uncharacterized protein</fullName>
    </submittedName>
</protein>
<name>A0A250XKF9_9CHLO</name>
<dbReference type="Proteomes" id="UP000232323">
    <property type="component" value="Unassembled WGS sequence"/>
</dbReference>
<accession>A0A250XKF9</accession>
<proteinExistence type="predicted"/>
<keyword evidence="2" id="KW-1185">Reference proteome</keyword>
<reference evidence="1 2" key="1">
    <citation type="submission" date="2017-08" db="EMBL/GenBank/DDBJ databases">
        <title>Acidophilic green algal genome provides insights into adaptation to an acidic environment.</title>
        <authorList>
            <person name="Hirooka S."/>
            <person name="Hirose Y."/>
            <person name="Kanesaki Y."/>
            <person name="Higuchi S."/>
            <person name="Fujiwara T."/>
            <person name="Onuma R."/>
            <person name="Era A."/>
            <person name="Ohbayashi R."/>
            <person name="Uzuka A."/>
            <person name="Nozaki H."/>
            <person name="Yoshikawa H."/>
            <person name="Miyagishima S.Y."/>
        </authorList>
    </citation>
    <scope>NUCLEOTIDE SEQUENCE [LARGE SCALE GENOMIC DNA]</scope>
    <source>
        <strain evidence="1 2">NIES-2499</strain>
    </source>
</reference>
<evidence type="ECO:0000313" key="2">
    <source>
        <dbReference type="Proteomes" id="UP000232323"/>
    </source>
</evidence>
<evidence type="ECO:0000313" key="1">
    <source>
        <dbReference type="EMBL" id="GAX83537.1"/>
    </source>
</evidence>
<sequence>MNIIRRLIAHLRGADCKARGIQIYTLLDGTAGRFMSMSISGGEAFTECNVPSVMLSTEVHENTNRQVSWAQLHQDPVFMSFFPHRTESTLGGTVNLSHLMNPRMLSGSTAKRTAEEGFIREPMHGGDLKTCSSSGLSSYEGVQSGDLLLTDSAGRNPEQRRGRQRGVSYRFSATSNNIHDVDQFTRNHISVGEHGGEKEEQLVVDEVVQGLVLQAVVAAMERTTVDSEGTAGNDMLSSGCNAFEGEEEAEETLFLNLSDETPTAFTGKRGVVFGYWSKTPYG</sequence>
<gene>
    <name evidence="1" type="ORF">CEUSTIGMA_g10962.t1</name>
</gene>
<comment type="caution">
    <text evidence="1">The sequence shown here is derived from an EMBL/GenBank/DDBJ whole genome shotgun (WGS) entry which is preliminary data.</text>
</comment>
<organism evidence="1 2">
    <name type="scientific">Chlamydomonas eustigma</name>
    <dbReference type="NCBI Taxonomy" id="1157962"/>
    <lineage>
        <taxon>Eukaryota</taxon>
        <taxon>Viridiplantae</taxon>
        <taxon>Chlorophyta</taxon>
        <taxon>core chlorophytes</taxon>
        <taxon>Chlorophyceae</taxon>
        <taxon>CS clade</taxon>
        <taxon>Chlamydomonadales</taxon>
        <taxon>Chlamydomonadaceae</taxon>
        <taxon>Chlamydomonas</taxon>
    </lineage>
</organism>
<dbReference type="EMBL" id="BEGY01000101">
    <property type="protein sequence ID" value="GAX83537.1"/>
    <property type="molecule type" value="Genomic_DNA"/>
</dbReference>
<dbReference type="AlphaFoldDB" id="A0A250XKF9"/>